<accession>A0A2N3HRT3</accession>
<reference evidence="2 3" key="1">
    <citation type="journal article" date="2017" name="Front. Microbiol.">
        <title>Labilibaculum manganireducens gen. nov., sp. nov. and Labilibaculum filiforme sp. nov., Novel Bacteroidetes Isolated from Subsurface Sediments of the Baltic Sea.</title>
        <authorList>
            <person name="Vandieken V."/>
            <person name="Marshall I.P."/>
            <person name="Niemann H."/>
            <person name="Engelen B."/>
            <person name="Cypionka H."/>
        </authorList>
    </citation>
    <scope>NUCLEOTIDE SEQUENCE [LARGE SCALE GENOMIC DNA]</scope>
    <source>
        <strain evidence="2 3">59.10-2M</strain>
    </source>
</reference>
<dbReference type="InterPro" id="IPR025668">
    <property type="entry name" value="Tnp_DDE_dom"/>
</dbReference>
<evidence type="ECO:0000259" key="1">
    <source>
        <dbReference type="Pfam" id="PF13751"/>
    </source>
</evidence>
<keyword evidence="3" id="KW-1185">Reference proteome</keyword>
<feature type="domain" description="Transposase DDE" evidence="1">
    <location>
        <begin position="66"/>
        <end position="185"/>
    </location>
</feature>
<evidence type="ECO:0000313" key="3">
    <source>
        <dbReference type="Proteomes" id="UP000233618"/>
    </source>
</evidence>
<sequence>MQNLFYEAIISQLYYDKGYHTGSEFAVADRLGIETIVAVPGVAAQAPNPQYNVENFKYSKEEDYYTCPQNQQLKTNGRWHQARTYQFKRYTTKACANCKVKDQCSKAICGKAIQRSQYQDLIGINKQRVNQNQSYYKRRQAIVEHPYGTLKRQWGFDHIVTKKGMARASADVGLLMTAYNLRRLINIIGIKTIIKWALQQFSYFLESMVPLKFKLAQIRTSILFPNNSVSIFYVCLK</sequence>
<dbReference type="RefSeq" id="WP_218973184.1">
    <property type="nucleotide sequence ID" value="NZ_MVDE01000055.1"/>
</dbReference>
<dbReference type="PANTHER" id="PTHR33408">
    <property type="entry name" value="TRANSPOSASE"/>
    <property type="match status" value="1"/>
</dbReference>
<dbReference type="Proteomes" id="UP000233618">
    <property type="component" value="Unassembled WGS sequence"/>
</dbReference>
<comment type="caution">
    <text evidence="2">The sequence shown here is derived from an EMBL/GenBank/DDBJ whole genome shotgun (WGS) entry which is preliminary data.</text>
</comment>
<organism evidence="2 3">
    <name type="scientific">Labilibaculum manganireducens</name>
    <dbReference type="NCBI Taxonomy" id="1940525"/>
    <lineage>
        <taxon>Bacteria</taxon>
        <taxon>Pseudomonadati</taxon>
        <taxon>Bacteroidota</taxon>
        <taxon>Bacteroidia</taxon>
        <taxon>Marinilabiliales</taxon>
        <taxon>Marinifilaceae</taxon>
        <taxon>Labilibaculum</taxon>
    </lineage>
</organism>
<dbReference type="AlphaFoldDB" id="A0A2N3HRT3"/>
<protein>
    <recommendedName>
        <fullName evidence="1">Transposase DDE domain-containing protein</fullName>
    </recommendedName>
</protein>
<dbReference type="Pfam" id="PF13751">
    <property type="entry name" value="DDE_Tnp_1_6"/>
    <property type="match status" value="1"/>
</dbReference>
<gene>
    <name evidence="2" type="ORF">BZG01_20540</name>
</gene>
<name>A0A2N3HRT3_9BACT</name>
<evidence type="ECO:0000313" key="2">
    <source>
        <dbReference type="EMBL" id="PKQ60727.1"/>
    </source>
</evidence>
<proteinExistence type="predicted"/>
<dbReference type="EMBL" id="MVDE01000055">
    <property type="protein sequence ID" value="PKQ60727.1"/>
    <property type="molecule type" value="Genomic_DNA"/>
</dbReference>